<dbReference type="SMART" id="SM00516">
    <property type="entry name" value="SEC14"/>
    <property type="match status" value="1"/>
</dbReference>
<feature type="region of interest" description="Disordered" evidence="1">
    <location>
        <begin position="1"/>
        <end position="42"/>
    </location>
</feature>
<dbReference type="Pfam" id="PF03765">
    <property type="entry name" value="CRAL_TRIO_N"/>
    <property type="match status" value="1"/>
</dbReference>
<dbReference type="STRING" id="158607.A0A2P5HHV0"/>
<dbReference type="EMBL" id="MAVT02001974">
    <property type="protein sequence ID" value="POS69828.1"/>
    <property type="molecule type" value="Genomic_DNA"/>
</dbReference>
<dbReference type="InterPro" id="IPR036865">
    <property type="entry name" value="CRAL-TRIO_dom_sf"/>
</dbReference>
<dbReference type="Gene3D" id="1.10.8.20">
    <property type="entry name" value="N-terminal domain of phosphatidylinositol transfer protein sec14p"/>
    <property type="match status" value="1"/>
</dbReference>
<dbReference type="SUPFAM" id="SSF46938">
    <property type="entry name" value="CRAL/TRIO N-terminal domain"/>
    <property type="match status" value="1"/>
</dbReference>
<sequence length="500" mass="53916">MSPSATTTAGPATKVKSNASRTSAKKDKAHLENGYPHGHLGHLTTDEEEALKGFKAYLSEKGLYKAGPPQPSHDDPTLLRFLRARKWSIADAYTQFKDTEEWRKAIELDVLYDTIDVDAYEQSRRLYPQWTGRRDRRGIPVYLFEIRHLDSKTVSAYEKSVDKTFSKAADPPASMHTPPKLLRLFALYENLTRFAQPLCTQMTDREHPSTPITLSTNIVDVGGVSLKQFWNLKSHMQAASQLATAHYPETLDRIFIIGAPSFFSTVWAWVKRWFDPVTVSKIFILSQHEVLPVLTSYVDPANIPKKYGGTLDFSWGDMPNLDPAICAAADWEGKQTTPAFPKGPAYWRPIDGGKRWECVAVGSVDKKERCERVCTIPVAFPGGGEGTAAVNGAAVPAVTTSEAKDAPAPAPAGSTAAEPAASTLDPAAAAAASPTTTTNPASPGDEEFKTPLGSPLVAATQELSLQDGKAPNGDAAVGVSEKVGEAGAEGVPNGKPVVVS</sequence>
<dbReference type="AlphaFoldDB" id="A0A2P5HHV0"/>
<dbReference type="OrthoDB" id="30289at2759"/>
<dbReference type="Gene3D" id="3.40.525.10">
    <property type="entry name" value="CRAL-TRIO lipid binding domain"/>
    <property type="match status" value="1"/>
</dbReference>
<dbReference type="Proteomes" id="UP000094444">
    <property type="component" value="Unassembled WGS sequence"/>
</dbReference>
<dbReference type="PROSITE" id="PS50191">
    <property type="entry name" value="CRAL_TRIO"/>
    <property type="match status" value="1"/>
</dbReference>
<organism evidence="3 4">
    <name type="scientific">Diaporthe helianthi</name>
    <dbReference type="NCBI Taxonomy" id="158607"/>
    <lineage>
        <taxon>Eukaryota</taxon>
        <taxon>Fungi</taxon>
        <taxon>Dikarya</taxon>
        <taxon>Ascomycota</taxon>
        <taxon>Pezizomycotina</taxon>
        <taxon>Sordariomycetes</taxon>
        <taxon>Sordariomycetidae</taxon>
        <taxon>Diaporthales</taxon>
        <taxon>Diaporthaceae</taxon>
        <taxon>Diaporthe</taxon>
    </lineage>
</organism>
<dbReference type="InterPro" id="IPR036273">
    <property type="entry name" value="CRAL/TRIO_N_dom_sf"/>
</dbReference>
<evidence type="ECO:0000256" key="1">
    <source>
        <dbReference type="SAM" id="MobiDB-lite"/>
    </source>
</evidence>
<dbReference type="PANTHER" id="PTHR45657">
    <property type="entry name" value="CRAL-TRIO DOMAIN-CONTAINING PROTEIN YKL091C-RELATED"/>
    <property type="match status" value="1"/>
</dbReference>
<dbReference type="Pfam" id="PF00650">
    <property type="entry name" value="CRAL_TRIO"/>
    <property type="match status" value="1"/>
</dbReference>
<evidence type="ECO:0000313" key="4">
    <source>
        <dbReference type="Proteomes" id="UP000094444"/>
    </source>
</evidence>
<proteinExistence type="predicted"/>
<accession>A0A2P5HHV0</accession>
<dbReference type="InterPro" id="IPR001251">
    <property type="entry name" value="CRAL-TRIO_dom"/>
</dbReference>
<dbReference type="InParanoid" id="A0A2P5HHV0"/>
<dbReference type="SUPFAM" id="SSF52087">
    <property type="entry name" value="CRAL/TRIO domain"/>
    <property type="match status" value="1"/>
</dbReference>
<feature type="domain" description="CRAL-TRIO" evidence="2">
    <location>
        <begin position="119"/>
        <end position="315"/>
    </location>
</feature>
<keyword evidence="4" id="KW-1185">Reference proteome</keyword>
<gene>
    <name evidence="3" type="ORF">DHEL01_v211779</name>
</gene>
<feature type="compositionally biased region" description="Low complexity" evidence="1">
    <location>
        <begin position="411"/>
        <end position="443"/>
    </location>
</feature>
<evidence type="ECO:0000259" key="2">
    <source>
        <dbReference type="PROSITE" id="PS50191"/>
    </source>
</evidence>
<dbReference type="SMART" id="SM01100">
    <property type="entry name" value="CRAL_TRIO_N"/>
    <property type="match status" value="1"/>
</dbReference>
<dbReference type="InterPro" id="IPR011074">
    <property type="entry name" value="CRAL/TRIO_N_dom"/>
</dbReference>
<dbReference type="CDD" id="cd00170">
    <property type="entry name" value="SEC14"/>
    <property type="match status" value="1"/>
</dbReference>
<feature type="compositionally biased region" description="Low complexity" evidence="1">
    <location>
        <begin position="1"/>
        <end position="13"/>
    </location>
</feature>
<dbReference type="InterPro" id="IPR051026">
    <property type="entry name" value="PI/PC_transfer"/>
</dbReference>
<name>A0A2P5HHV0_DIAHE</name>
<evidence type="ECO:0000313" key="3">
    <source>
        <dbReference type="EMBL" id="POS69828.1"/>
    </source>
</evidence>
<reference evidence="3" key="1">
    <citation type="submission" date="2017-09" db="EMBL/GenBank/DDBJ databases">
        <title>Polyketide synthases of a Diaporthe helianthi virulent isolate.</title>
        <authorList>
            <person name="Baroncelli R."/>
        </authorList>
    </citation>
    <scope>NUCLEOTIDE SEQUENCE [LARGE SCALE GENOMIC DNA]</scope>
    <source>
        <strain evidence="3">7/96</strain>
    </source>
</reference>
<comment type="caution">
    <text evidence="3">The sequence shown here is derived from an EMBL/GenBank/DDBJ whole genome shotgun (WGS) entry which is preliminary data.</text>
</comment>
<protein>
    <submittedName>
        <fullName evidence="3">SEC14 cytosolic factor</fullName>
    </submittedName>
</protein>
<feature type="region of interest" description="Disordered" evidence="1">
    <location>
        <begin position="401"/>
        <end position="500"/>
    </location>
</feature>
<dbReference type="PANTHER" id="PTHR45657:SF3">
    <property type="entry name" value="TRANSPORTER, PUTATIVE (AFU_ORTHOLOGUE AFUA_5G09260)-RELATED"/>
    <property type="match status" value="1"/>
</dbReference>